<sequence length="351" mass="35960">MESGDIYFSSNKFQEGNITASVNSDPLRAGLNNGIATIIESDPDIQVDFTQANFDLKTKMAGVGAGVTYNAVAPVCQVVTAASAALKVDVSDGAPTAQYGMNKAVCYVQEVNAASMIAQGGVAYDIAADGTITGFTAVSGKQYKVWYFVNKLSAAVGRLTTSMNGKVGLFTSQMAVYSNVNAKTNEGTRWGWLYLNVPLKLQAGTATVTGSQSNYDTTSIVGRAISMDEQVVSGQCQDCSGSTLGWYVLVPDGDADVVTGLVAAIGGVISVPKSGTAQVRPQAVLANGQLAALDPGKCTYAMTGAPSGTTVGQSTGVISAGTATGDADLTVNFVYGGETFSAQCAVSVTES</sequence>
<evidence type="ECO:0000313" key="1">
    <source>
        <dbReference type="EMBL" id="DAG00044.1"/>
    </source>
</evidence>
<proteinExistence type="predicted"/>
<name>A0A8S5V019_9CAUD</name>
<protein>
    <submittedName>
        <fullName evidence="1">Uncharacterized protein</fullName>
    </submittedName>
</protein>
<dbReference type="EMBL" id="BK016176">
    <property type="protein sequence ID" value="DAG00044.1"/>
    <property type="molecule type" value="Genomic_DNA"/>
</dbReference>
<accession>A0A8S5V019</accession>
<reference evidence="1" key="1">
    <citation type="journal article" date="2021" name="Proc. Natl. Acad. Sci. U.S.A.">
        <title>A Catalog of Tens of Thousands of Viruses from Human Metagenomes Reveals Hidden Associations with Chronic Diseases.</title>
        <authorList>
            <person name="Tisza M.J."/>
            <person name="Buck C.B."/>
        </authorList>
    </citation>
    <scope>NUCLEOTIDE SEQUENCE</scope>
    <source>
        <strain evidence="1">CtBeL15</strain>
    </source>
</reference>
<organism evidence="1">
    <name type="scientific">Siphoviridae sp. ctBeL15</name>
    <dbReference type="NCBI Taxonomy" id="2825374"/>
    <lineage>
        <taxon>Viruses</taxon>
        <taxon>Duplodnaviria</taxon>
        <taxon>Heunggongvirae</taxon>
        <taxon>Uroviricota</taxon>
        <taxon>Caudoviricetes</taxon>
    </lineage>
</organism>